<name>A0A1I0RD08_9FLAO</name>
<reference evidence="2" key="1">
    <citation type="submission" date="2016-10" db="EMBL/GenBank/DDBJ databases">
        <authorList>
            <person name="Varghese N."/>
            <person name="Submissions S."/>
        </authorList>
    </citation>
    <scope>NUCLEOTIDE SEQUENCE [LARGE SCALE GENOMIC DNA]</scope>
    <source>
        <strain evidence="2">DSM 17724</strain>
    </source>
</reference>
<evidence type="ECO:0000313" key="2">
    <source>
        <dbReference type="Proteomes" id="UP000199469"/>
    </source>
</evidence>
<accession>A0A1I0RD08</accession>
<keyword evidence="2" id="KW-1185">Reference proteome</keyword>
<proteinExistence type="predicted"/>
<organism evidence="1 2">
    <name type="scientific">Chryseobacterium wanjuense</name>
    <dbReference type="NCBI Taxonomy" id="356305"/>
    <lineage>
        <taxon>Bacteria</taxon>
        <taxon>Pseudomonadati</taxon>
        <taxon>Bacteroidota</taxon>
        <taxon>Flavobacteriia</taxon>
        <taxon>Flavobacteriales</taxon>
        <taxon>Weeksellaceae</taxon>
        <taxon>Chryseobacterium group</taxon>
        <taxon>Chryseobacterium</taxon>
    </lineage>
</organism>
<protein>
    <submittedName>
        <fullName evidence="1">Uncharacterized protein</fullName>
    </submittedName>
</protein>
<gene>
    <name evidence="1" type="ORF">SAMN05421841_2501</name>
</gene>
<dbReference type="EMBL" id="FOIU01000002">
    <property type="protein sequence ID" value="SEW38733.1"/>
    <property type="molecule type" value="Genomic_DNA"/>
</dbReference>
<sequence>MKPKLKEKNSLPLTFKYIELFKTQNLKKLDANTIFYIPCDKYQTNFYIREKPFKPLVRML</sequence>
<dbReference type="Proteomes" id="UP000199469">
    <property type="component" value="Unassembled WGS sequence"/>
</dbReference>
<dbReference type="AlphaFoldDB" id="A0A1I0RD08"/>
<dbReference type="STRING" id="356305.SAMN05421841_2501"/>
<evidence type="ECO:0000313" key="1">
    <source>
        <dbReference type="EMBL" id="SEW38733.1"/>
    </source>
</evidence>